<proteinExistence type="predicted"/>
<feature type="region of interest" description="Disordered" evidence="1">
    <location>
        <begin position="14"/>
        <end position="64"/>
    </location>
</feature>
<sequence length="227" mass="25420">MCSKCGHNRCRLISSSKTTSSSSKSTPSSSKATSSSSKTPSSSARRSSSGQRSDSSKSSVKTASSGLSQLSTLAQTISEDLQQASEALETLVHNWDIDNENLQNYIPDYKPSRWTKAMREKNDQYHDYDKQRKRHMKEFRDHFKANCSVDPTAKDFNKLRVLAVKWADDAVTVAEARLQFLMENQNAYKDHQAVKGHLDQIQNMINSAKNALARQKQTKASIQNIQA</sequence>
<reference evidence="2 3" key="1">
    <citation type="submission" date="2017-11" db="EMBL/GenBank/DDBJ databases">
        <title>Comparative genomics of Botrytis spp.</title>
        <authorList>
            <person name="Valero-Jimenez C.A."/>
            <person name="Tapia P."/>
            <person name="Veloso J."/>
            <person name="Silva-Moreno E."/>
            <person name="Staats M."/>
            <person name="Valdes J.H."/>
            <person name="Van Kan J.A.L."/>
        </authorList>
    </citation>
    <scope>NUCLEOTIDE SEQUENCE [LARGE SCALE GENOMIC DNA]</scope>
    <source>
        <strain evidence="2 3">MUCL2830</strain>
    </source>
</reference>
<accession>A0A4Y8CGX3</accession>
<protein>
    <submittedName>
        <fullName evidence="2">Uncharacterized protein</fullName>
    </submittedName>
</protein>
<dbReference type="AlphaFoldDB" id="A0A4Y8CGX3"/>
<comment type="caution">
    <text evidence="2">The sequence shown here is derived from an EMBL/GenBank/DDBJ whole genome shotgun (WGS) entry which is preliminary data.</text>
</comment>
<evidence type="ECO:0000313" key="3">
    <source>
        <dbReference type="Proteomes" id="UP000297299"/>
    </source>
</evidence>
<organism evidence="2 3">
    <name type="scientific">Botryotinia calthae</name>
    <dbReference type="NCBI Taxonomy" id="38488"/>
    <lineage>
        <taxon>Eukaryota</taxon>
        <taxon>Fungi</taxon>
        <taxon>Dikarya</taxon>
        <taxon>Ascomycota</taxon>
        <taxon>Pezizomycotina</taxon>
        <taxon>Leotiomycetes</taxon>
        <taxon>Helotiales</taxon>
        <taxon>Sclerotiniaceae</taxon>
        <taxon>Botryotinia</taxon>
    </lineage>
</organism>
<name>A0A4Y8CGX3_9HELO</name>
<gene>
    <name evidence="2" type="ORF">BOTCAL_0788g00020</name>
</gene>
<dbReference type="EMBL" id="PHWZ01000784">
    <property type="protein sequence ID" value="TEY31557.1"/>
    <property type="molecule type" value="Genomic_DNA"/>
</dbReference>
<evidence type="ECO:0000256" key="1">
    <source>
        <dbReference type="SAM" id="MobiDB-lite"/>
    </source>
</evidence>
<dbReference type="OrthoDB" id="3558762at2759"/>
<keyword evidence="3" id="KW-1185">Reference proteome</keyword>
<dbReference type="Proteomes" id="UP000297299">
    <property type="component" value="Unassembled WGS sequence"/>
</dbReference>
<evidence type="ECO:0000313" key="2">
    <source>
        <dbReference type="EMBL" id="TEY31557.1"/>
    </source>
</evidence>